<sequence length="51" mass="6172">YRYQIELPQEFIDLNELRFLNENLLKTTDPKENANIFKILIDLNKKMQDMG</sequence>
<organism evidence="1">
    <name type="scientific">marine sediment metagenome</name>
    <dbReference type="NCBI Taxonomy" id="412755"/>
    <lineage>
        <taxon>unclassified sequences</taxon>
        <taxon>metagenomes</taxon>
        <taxon>ecological metagenomes</taxon>
    </lineage>
</organism>
<dbReference type="EMBL" id="LAZR01047941">
    <property type="protein sequence ID" value="KKK93051.1"/>
    <property type="molecule type" value="Genomic_DNA"/>
</dbReference>
<proteinExistence type="predicted"/>
<gene>
    <name evidence="1" type="ORF">LCGC14_2696770</name>
</gene>
<protein>
    <submittedName>
        <fullName evidence="1">Uncharacterized protein</fullName>
    </submittedName>
</protein>
<dbReference type="AlphaFoldDB" id="A0A0F9C8Q1"/>
<evidence type="ECO:0000313" key="1">
    <source>
        <dbReference type="EMBL" id="KKK93051.1"/>
    </source>
</evidence>
<comment type="caution">
    <text evidence="1">The sequence shown here is derived from an EMBL/GenBank/DDBJ whole genome shotgun (WGS) entry which is preliminary data.</text>
</comment>
<feature type="non-terminal residue" evidence="1">
    <location>
        <position position="1"/>
    </location>
</feature>
<accession>A0A0F9C8Q1</accession>
<name>A0A0F9C8Q1_9ZZZZ</name>
<reference evidence="1" key="1">
    <citation type="journal article" date="2015" name="Nature">
        <title>Complex archaea that bridge the gap between prokaryotes and eukaryotes.</title>
        <authorList>
            <person name="Spang A."/>
            <person name="Saw J.H."/>
            <person name="Jorgensen S.L."/>
            <person name="Zaremba-Niedzwiedzka K."/>
            <person name="Martijn J."/>
            <person name="Lind A.E."/>
            <person name="van Eijk R."/>
            <person name="Schleper C."/>
            <person name="Guy L."/>
            <person name="Ettema T.J."/>
        </authorList>
    </citation>
    <scope>NUCLEOTIDE SEQUENCE</scope>
</reference>